<dbReference type="EMBL" id="WKQE01000036">
    <property type="protein sequence ID" value="MSC82118.1"/>
    <property type="molecule type" value="Genomic_DNA"/>
</dbReference>
<evidence type="ECO:0000313" key="1">
    <source>
        <dbReference type="EMBL" id="MSC82118.1"/>
    </source>
</evidence>
<evidence type="ECO:0000313" key="2">
    <source>
        <dbReference type="Proteomes" id="UP000477010"/>
    </source>
</evidence>
<dbReference type="RefSeq" id="WP_154252825.1">
    <property type="nucleotide sequence ID" value="NZ_WKPZ01000036.1"/>
</dbReference>
<protein>
    <submittedName>
        <fullName evidence="1">Uncharacterized protein</fullName>
    </submittedName>
</protein>
<dbReference type="AlphaFoldDB" id="A0A6A8KUQ6"/>
<dbReference type="Proteomes" id="UP000477010">
    <property type="component" value="Unassembled WGS sequence"/>
</dbReference>
<name>A0A6A8KUQ6_9FIRM</name>
<accession>A0A6A8KUQ6</accession>
<organism evidence="1 2">
    <name type="scientific">Faecalibacterium prausnitzii</name>
    <dbReference type="NCBI Taxonomy" id="853"/>
    <lineage>
        <taxon>Bacteria</taxon>
        <taxon>Bacillati</taxon>
        <taxon>Bacillota</taxon>
        <taxon>Clostridia</taxon>
        <taxon>Eubacteriales</taxon>
        <taxon>Oscillospiraceae</taxon>
        <taxon>Faecalibacterium</taxon>
    </lineage>
</organism>
<sequence length="245" mass="27700">MDILPYDSQISRSWEEVASQLNDTCHEFGIILLKSASLSANPISTNLINTDSISRFKGLVGIVSDLIKNGLLYEVGLVPPEKEEAIRLNCWILLGSLTESSLQMFLSIYASDYQDSKWQQWSELNHSEVKNVVLGCVNELVASGKLNASQGRSLKSAVKDTIKEHTNEHSIETVMLDELIQFYSKMKILESNDLTHLRTIQANRNGIHSFQARKLGSWDDLKTEIQFFCHLLRWIIVSIPDISEC</sequence>
<reference evidence="1 2" key="1">
    <citation type="journal article" date="2019" name="Nat. Med.">
        <title>A library of human gut bacterial isolates paired with longitudinal multiomics data enables mechanistic microbiome research.</title>
        <authorList>
            <person name="Poyet M."/>
            <person name="Groussin M."/>
            <person name="Gibbons S.M."/>
            <person name="Avila-Pacheco J."/>
            <person name="Jiang X."/>
            <person name="Kearney S.M."/>
            <person name="Perrotta A.R."/>
            <person name="Berdy B."/>
            <person name="Zhao S."/>
            <person name="Lieberman T.D."/>
            <person name="Swanson P.K."/>
            <person name="Smith M."/>
            <person name="Roesemann S."/>
            <person name="Alexander J.E."/>
            <person name="Rich S.A."/>
            <person name="Livny J."/>
            <person name="Vlamakis H."/>
            <person name="Clish C."/>
            <person name="Bullock K."/>
            <person name="Deik A."/>
            <person name="Scott J."/>
            <person name="Pierce K.A."/>
            <person name="Xavier R.J."/>
            <person name="Alm E.J."/>
        </authorList>
    </citation>
    <scope>NUCLEOTIDE SEQUENCE [LARGE SCALE GENOMIC DNA]</scope>
    <source>
        <strain evidence="1 2">BIOML-B9</strain>
    </source>
</reference>
<gene>
    <name evidence="1" type="ORF">GKD85_15185</name>
</gene>
<proteinExistence type="predicted"/>
<comment type="caution">
    <text evidence="1">The sequence shown here is derived from an EMBL/GenBank/DDBJ whole genome shotgun (WGS) entry which is preliminary data.</text>
</comment>